<feature type="chain" id="PRO_5045417027" evidence="3">
    <location>
        <begin position="21"/>
        <end position="350"/>
    </location>
</feature>
<organism evidence="5 6">
    <name type="scientific">Sphaerisporangium dianthi</name>
    <dbReference type="NCBI Taxonomy" id="1436120"/>
    <lineage>
        <taxon>Bacteria</taxon>
        <taxon>Bacillati</taxon>
        <taxon>Actinomycetota</taxon>
        <taxon>Actinomycetes</taxon>
        <taxon>Streptosporangiales</taxon>
        <taxon>Streptosporangiaceae</taxon>
        <taxon>Sphaerisporangium</taxon>
    </lineage>
</organism>
<dbReference type="PANTHER" id="PTHR34216:SF3">
    <property type="entry name" value="POLY-BETA-1,6-N-ACETYL-D-GLUCOSAMINE N-DEACETYLASE"/>
    <property type="match status" value="1"/>
</dbReference>
<feature type="domain" description="NodB homology" evidence="4">
    <location>
        <begin position="120"/>
        <end position="249"/>
    </location>
</feature>
<evidence type="ECO:0000256" key="3">
    <source>
        <dbReference type="SAM" id="SignalP"/>
    </source>
</evidence>
<evidence type="ECO:0000313" key="5">
    <source>
        <dbReference type="EMBL" id="MFC4532299.1"/>
    </source>
</evidence>
<comment type="subcellular location">
    <subcellularLocation>
        <location evidence="1">Secreted</location>
    </subcellularLocation>
</comment>
<protein>
    <submittedName>
        <fullName evidence="5">Polysaccharide deacetylase family protein</fullName>
    </submittedName>
</protein>
<dbReference type="InterPro" id="IPR011330">
    <property type="entry name" value="Glyco_hydro/deAcase_b/a-brl"/>
</dbReference>
<dbReference type="InterPro" id="IPR002509">
    <property type="entry name" value="NODB_dom"/>
</dbReference>
<name>A0ABV9CGJ2_9ACTN</name>
<dbReference type="Proteomes" id="UP001596004">
    <property type="component" value="Unassembled WGS sequence"/>
</dbReference>
<sequence length="350" mass="37855">MGRFRAGHVGVLSLGVVALAACGQGESKVVAQPAASHKQAGPASAQEARKAALATAAKVKANELGQIPVIMYHRVVAKPSVTDDRTPQQFRAELERLAKDGYVPITAKEFATGKISIPAGRHPVVLTFDDSSPSQLTLDGAGKPKPDTAVAILQDVARQHPGFRPVATFYVIKDMFGTFGPEAQAQTLGWLRDNGFDIGNHTRDHLNLRGRSKQQVTDQIAAGHKLVTSLIKDAPVTLALPYGNQPSTKDWAMHGDAAGVKYDYAGVFLAGYTPAASPFSKDFDPLGIPRIRAMDKVGDCARFCSTAWLDWLNAHPEDRYTSDGDIKTVAFPKFKAPYVAQRFNRYTLPY</sequence>
<accession>A0ABV9CGJ2</accession>
<dbReference type="RefSeq" id="WP_380841084.1">
    <property type="nucleotide sequence ID" value="NZ_JBHSFP010000009.1"/>
</dbReference>
<gene>
    <name evidence="5" type="ORF">ACFO60_16120</name>
</gene>
<dbReference type="PANTHER" id="PTHR34216">
    <property type="match status" value="1"/>
</dbReference>
<dbReference type="SUPFAM" id="SSF88713">
    <property type="entry name" value="Glycoside hydrolase/deacetylase"/>
    <property type="match status" value="1"/>
</dbReference>
<evidence type="ECO:0000256" key="2">
    <source>
        <dbReference type="ARBA" id="ARBA00022729"/>
    </source>
</evidence>
<dbReference type="InterPro" id="IPR051398">
    <property type="entry name" value="Polysacch_Deacetylase"/>
</dbReference>
<keyword evidence="6" id="KW-1185">Reference proteome</keyword>
<keyword evidence="2 3" id="KW-0732">Signal</keyword>
<dbReference type="EMBL" id="JBHSFP010000009">
    <property type="protein sequence ID" value="MFC4532299.1"/>
    <property type="molecule type" value="Genomic_DNA"/>
</dbReference>
<reference evidence="6" key="1">
    <citation type="journal article" date="2019" name="Int. J. Syst. Evol. Microbiol.">
        <title>The Global Catalogue of Microorganisms (GCM) 10K type strain sequencing project: providing services to taxonomists for standard genome sequencing and annotation.</title>
        <authorList>
            <consortium name="The Broad Institute Genomics Platform"/>
            <consortium name="The Broad Institute Genome Sequencing Center for Infectious Disease"/>
            <person name="Wu L."/>
            <person name="Ma J."/>
        </authorList>
    </citation>
    <scope>NUCLEOTIDE SEQUENCE [LARGE SCALE GENOMIC DNA]</scope>
    <source>
        <strain evidence="6">CGMCC 4.7132</strain>
    </source>
</reference>
<dbReference type="Gene3D" id="3.20.20.370">
    <property type="entry name" value="Glycoside hydrolase/deacetylase"/>
    <property type="match status" value="1"/>
</dbReference>
<feature type="signal peptide" evidence="3">
    <location>
        <begin position="1"/>
        <end position="20"/>
    </location>
</feature>
<evidence type="ECO:0000259" key="4">
    <source>
        <dbReference type="Pfam" id="PF01522"/>
    </source>
</evidence>
<evidence type="ECO:0000256" key="1">
    <source>
        <dbReference type="ARBA" id="ARBA00004613"/>
    </source>
</evidence>
<evidence type="ECO:0000313" key="6">
    <source>
        <dbReference type="Proteomes" id="UP001596004"/>
    </source>
</evidence>
<proteinExistence type="predicted"/>
<dbReference type="PROSITE" id="PS51257">
    <property type="entry name" value="PROKAR_LIPOPROTEIN"/>
    <property type="match status" value="1"/>
</dbReference>
<dbReference type="Pfam" id="PF01522">
    <property type="entry name" value="Polysacc_deac_1"/>
    <property type="match status" value="1"/>
</dbReference>
<comment type="caution">
    <text evidence="5">The sequence shown here is derived from an EMBL/GenBank/DDBJ whole genome shotgun (WGS) entry which is preliminary data.</text>
</comment>